<dbReference type="AlphaFoldDB" id="A0A7Y9T148"/>
<protein>
    <submittedName>
        <fullName evidence="1">Uncharacterized protein</fullName>
    </submittedName>
</protein>
<gene>
    <name evidence="1" type="ORF">HDF12_000418</name>
</gene>
<reference evidence="1 2" key="1">
    <citation type="submission" date="2020-07" db="EMBL/GenBank/DDBJ databases">
        <title>Genomic Encyclopedia of Type Strains, Phase IV (KMG-V): Genome sequencing to study the core and pangenomes of soil and plant-associated prokaryotes.</title>
        <authorList>
            <person name="Whitman W."/>
        </authorList>
    </citation>
    <scope>NUCLEOTIDE SEQUENCE [LARGE SCALE GENOMIC DNA]</scope>
    <source>
        <strain evidence="1 2">M8UP30</strain>
    </source>
</reference>
<evidence type="ECO:0000313" key="2">
    <source>
        <dbReference type="Proteomes" id="UP000534186"/>
    </source>
</evidence>
<name>A0A7Y9T148_9BACT</name>
<proteinExistence type="predicted"/>
<dbReference type="EMBL" id="JACCCV010000001">
    <property type="protein sequence ID" value="NYF50053.1"/>
    <property type="molecule type" value="Genomic_DNA"/>
</dbReference>
<organism evidence="1 2">
    <name type="scientific">Tunturiibacter lichenicola</name>
    <dbReference type="NCBI Taxonomy" id="2051959"/>
    <lineage>
        <taxon>Bacteria</taxon>
        <taxon>Pseudomonadati</taxon>
        <taxon>Acidobacteriota</taxon>
        <taxon>Terriglobia</taxon>
        <taxon>Terriglobales</taxon>
        <taxon>Acidobacteriaceae</taxon>
        <taxon>Tunturiibacter</taxon>
    </lineage>
</organism>
<sequence>MRPQFGIGKRLSLTVLTERENTVVARTWREDHSGAANGNRQFPVLIESVHVMDDANRIIDRVASSLVWLDVLNELQNIGVGNSLYFSLIPAQFVLRRRRSLEHRELNRCLVIPPILNAGEIPDDVIKAGSQVVDNLSAQNAKTQRDGEIAMIVNLLLPFLRIWIGNSWVFAAVEKFAISLWRLKILSSARFIFSAIPAKGWLGGINPSHPSIVLELRGCIYRLRALVSSSTAIPKSCQGPVAIKPIAINGLHCAH</sequence>
<dbReference type="Proteomes" id="UP000534186">
    <property type="component" value="Unassembled WGS sequence"/>
</dbReference>
<accession>A0A7Y9T148</accession>
<evidence type="ECO:0000313" key="1">
    <source>
        <dbReference type="EMBL" id="NYF50053.1"/>
    </source>
</evidence>
<comment type="caution">
    <text evidence="1">The sequence shown here is derived from an EMBL/GenBank/DDBJ whole genome shotgun (WGS) entry which is preliminary data.</text>
</comment>